<evidence type="ECO:0000256" key="7">
    <source>
        <dbReference type="SAM" id="Phobius"/>
    </source>
</evidence>
<dbReference type="PANTHER" id="PTHR30520:SF6">
    <property type="entry name" value="FORMATE_NITRATE FAMILY TRANSPORTER (EUROFUNG)"/>
    <property type="match status" value="1"/>
</dbReference>
<comment type="subcellular location">
    <subcellularLocation>
        <location evidence="1">Membrane</location>
        <topology evidence="1">Multi-pass membrane protein</topology>
    </subcellularLocation>
</comment>
<dbReference type="Proteomes" id="UP000306223">
    <property type="component" value="Unassembled WGS sequence"/>
</dbReference>
<feature type="compositionally biased region" description="Low complexity" evidence="6">
    <location>
        <begin position="77"/>
        <end position="94"/>
    </location>
</feature>
<dbReference type="InterPro" id="IPR000292">
    <property type="entry name" value="For/NO2_transpt"/>
</dbReference>
<feature type="transmembrane region" description="Helical" evidence="7">
    <location>
        <begin position="298"/>
        <end position="323"/>
    </location>
</feature>
<feature type="transmembrane region" description="Helical" evidence="7">
    <location>
        <begin position="424"/>
        <end position="445"/>
    </location>
</feature>
<evidence type="ECO:0000256" key="4">
    <source>
        <dbReference type="ARBA" id="ARBA00023136"/>
    </source>
</evidence>
<dbReference type="PROSITE" id="PS01005">
    <property type="entry name" value="FORMATE_NITRITE_TP_1"/>
    <property type="match status" value="1"/>
</dbReference>
<gene>
    <name evidence="8" type="ORF">FA740_09210</name>
</gene>
<dbReference type="Pfam" id="PF01226">
    <property type="entry name" value="Form_Nir_trans"/>
    <property type="match status" value="1"/>
</dbReference>
<dbReference type="Gene3D" id="1.20.1080.10">
    <property type="entry name" value="Glycerol uptake facilitator protein"/>
    <property type="match status" value="1"/>
</dbReference>
<feature type="compositionally biased region" description="Gly residues" evidence="6">
    <location>
        <begin position="95"/>
        <end position="116"/>
    </location>
</feature>
<evidence type="ECO:0000313" key="9">
    <source>
        <dbReference type="Proteomes" id="UP000306223"/>
    </source>
</evidence>
<dbReference type="InterPro" id="IPR023271">
    <property type="entry name" value="Aquaporin-like"/>
</dbReference>
<organism evidence="8 9">
    <name type="scientific">Paracoccus hibiscisoli</name>
    <dbReference type="NCBI Taxonomy" id="2023261"/>
    <lineage>
        <taxon>Bacteria</taxon>
        <taxon>Pseudomonadati</taxon>
        <taxon>Pseudomonadota</taxon>
        <taxon>Alphaproteobacteria</taxon>
        <taxon>Rhodobacterales</taxon>
        <taxon>Paracoccaceae</taxon>
        <taxon>Paracoccus</taxon>
    </lineage>
</organism>
<feature type="transmembrane region" description="Helical" evidence="7">
    <location>
        <begin position="377"/>
        <end position="404"/>
    </location>
</feature>
<evidence type="ECO:0000256" key="6">
    <source>
        <dbReference type="SAM" id="MobiDB-lite"/>
    </source>
</evidence>
<keyword evidence="9" id="KW-1185">Reference proteome</keyword>
<comment type="similarity">
    <text evidence="5">Belongs to the FNT transporter (TC 1.A.16) family.</text>
</comment>
<feature type="compositionally biased region" description="Basic and acidic residues" evidence="6">
    <location>
        <begin position="25"/>
        <end position="35"/>
    </location>
</feature>
<dbReference type="GO" id="GO:0005886">
    <property type="term" value="C:plasma membrane"/>
    <property type="evidence" value="ECO:0007669"/>
    <property type="project" value="TreeGrafter"/>
</dbReference>
<keyword evidence="2 7" id="KW-0812">Transmembrane</keyword>
<dbReference type="AlphaFoldDB" id="A0A4U0QRK3"/>
<evidence type="ECO:0000256" key="2">
    <source>
        <dbReference type="ARBA" id="ARBA00022692"/>
    </source>
</evidence>
<feature type="compositionally biased region" description="Low complexity" evidence="6">
    <location>
        <begin position="117"/>
        <end position="129"/>
    </location>
</feature>
<evidence type="ECO:0000256" key="5">
    <source>
        <dbReference type="ARBA" id="ARBA00049660"/>
    </source>
</evidence>
<comment type="caution">
    <text evidence="8">The sequence shown here is derived from an EMBL/GenBank/DDBJ whole genome shotgun (WGS) entry which is preliminary data.</text>
</comment>
<evidence type="ECO:0000256" key="3">
    <source>
        <dbReference type="ARBA" id="ARBA00022989"/>
    </source>
</evidence>
<dbReference type="OrthoDB" id="9786493at2"/>
<dbReference type="PANTHER" id="PTHR30520">
    <property type="entry name" value="FORMATE TRANSPORTER-RELATED"/>
    <property type="match status" value="1"/>
</dbReference>
<keyword evidence="3 7" id="KW-1133">Transmembrane helix</keyword>
<keyword evidence="4 7" id="KW-0472">Membrane</keyword>
<feature type="region of interest" description="Disordered" evidence="6">
    <location>
        <begin position="52"/>
        <end position="133"/>
    </location>
</feature>
<protein>
    <submittedName>
        <fullName evidence="8">Formate/nitrite transporter family protein</fullName>
    </submittedName>
</protein>
<evidence type="ECO:0000313" key="8">
    <source>
        <dbReference type="EMBL" id="TJZ84629.1"/>
    </source>
</evidence>
<evidence type="ECO:0000256" key="1">
    <source>
        <dbReference type="ARBA" id="ARBA00004141"/>
    </source>
</evidence>
<reference evidence="8 9" key="1">
    <citation type="submission" date="2019-04" db="EMBL/GenBank/DDBJ databases">
        <authorList>
            <person name="Li J."/>
        </authorList>
    </citation>
    <scope>NUCLEOTIDE SEQUENCE [LARGE SCALE GENOMIC DNA]</scope>
    <source>
        <strain evidence="8 9">CCTCC AB2016182</strain>
    </source>
</reference>
<feature type="transmembrane region" description="Helical" evidence="7">
    <location>
        <begin position="217"/>
        <end position="241"/>
    </location>
</feature>
<feature type="transmembrane region" description="Helical" evidence="7">
    <location>
        <begin position="343"/>
        <end position="365"/>
    </location>
</feature>
<feature type="region of interest" description="Disordered" evidence="6">
    <location>
        <begin position="1"/>
        <end position="35"/>
    </location>
</feature>
<feature type="transmembrane region" description="Helical" evidence="7">
    <location>
        <begin position="247"/>
        <end position="268"/>
    </location>
</feature>
<name>A0A4U0QRK3_9RHOB</name>
<dbReference type="InterPro" id="IPR024002">
    <property type="entry name" value="For/NO2_transpt_CS"/>
</dbReference>
<sequence length="449" mass="44583">MADASPHRRAGRSARDPLCLAGHRHPPDRGRGDEAHSLRLCGLYGVVGGRLGRGSGMADGRRGGAGRADRAGGGAAGQAACGSARVAARSPCGGDAPGGGAGRPDGPARGGGGASGLAGPHRAAPSRPAGGAGPASLCARGRVGFRCAGLAAGVVARAGLTRASREQIARTAPFVTTSQKGDPSMSDQAVAPDPPDLTRTVFEAVTEKAQQPLRPMIILGLLAGIYVGLGGLFATVALAGAEDMPFGAGQVLAGVVFSLGLALVLIAGSELFTGNTLMLGPVTAGQLPGGTAARALSVVYLANFAGSLCLAVLVLLAGVHQGGDGAVGRAALDLGVTKTDKSFVALLASGVLANMLVCLAVWMAHAGHTVTQKIAGLMLPIAAFVAAGLEHSVANMYLLPYAYMLQFVMDQPAVIGLGGVLRNIVAATLGNLIGGGFVAIAYGAVHIKR</sequence>
<dbReference type="GO" id="GO:0015499">
    <property type="term" value="F:formate transmembrane transporter activity"/>
    <property type="evidence" value="ECO:0007669"/>
    <property type="project" value="TreeGrafter"/>
</dbReference>
<dbReference type="EMBL" id="SUNH01000011">
    <property type="protein sequence ID" value="TJZ84629.1"/>
    <property type="molecule type" value="Genomic_DNA"/>
</dbReference>
<accession>A0A4U0QRK3</accession>
<proteinExistence type="inferred from homology"/>
<dbReference type="PROSITE" id="PS01006">
    <property type="entry name" value="FORMATE_NITRITE_TP_2"/>
    <property type="match status" value="1"/>
</dbReference>
<feature type="compositionally biased region" description="Basic and acidic residues" evidence="6">
    <location>
        <begin position="59"/>
        <end position="70"/>
    </location>
</feature>